<evidence type="ECO:0000313" key="3">
    <source>
        <dbReference type="EMBL" id="OGM02099.1"/>
    </source>
</evidence>
<evidence type="ECO:0000256" key="1">
    <source>
        <dbReference type="SAM" id="Phobius"/>
    </source>
</evidence>
<evidence type="ECO:0000259" key="2">
    <source>
        <dbReference type="Pfam" id="PF13240"/>
    </source>
</evidence>
<feature type="transmembrane region" description="Helical" evidence="1">
    <location>
        <begin position="41"/>
        <end position="59"/>
    </location>
</feature>
<comment type="caution">
    <text evidence="3">The sequence shown here is derived from an EMBL/GenBank/DDBJ whole genome shotgun (WGS) entry which is preliminary data.</text>
</comment>
<accession>A0A1F7WI67</accession>
<dbReference type="STRING" id="1802471.A2115_03655"/>
<reference evidence="3 4" key="1">
    <citation type="journal article" date="2016" name="Nat. Commun.">
        <title>Thousands of microbial genomes shed light on interconnected biogeochemical processes in an aquifer system.</title>
        <authorList>
            <person name="Anantharaman K."/>
            <person name="Brown C.T."/>
            <person name="Hug L.A."/>
            <person name="Sharon I."/>
            <person name="Castelle C.J."/>
            <person name="Probst A.J."/>
            <person name="Thomas B.C."/>
            <person name="Singh A."/>
            <person name="Wilkins M.J."/>
            <person name="Karaoz U."/>
            <person name="Brodie E.L."/>
            <person name="Williams K.H."/>
            <person name="Hubbard S.S."/>
            <person name="Banfield J.F."/>
        </authorList>
    </citation>
    <scope>NUCLEOTIDE SEQUENCE [LARGE SCALE GENOMIC DNA]</scope>
</reference>
<proteinExistence type="predicted"/>
<feature type="transmembrane region" description="Helical" evidence="1">
    <location>
        <begin position="71"/>
        <end position="90"/>
    </location>
</feature>
<keyword evidence="1" id="KW-1133">Transmembrane helix</keyword>
<dbReference type="AlphaFoldDB" id="A0A1F7WI67"/>
<protein>
    <recommendedName>
        <fullName evidence="2">Zinc-ribbon domain-containing protein</fullName>
    </recommendedName>
</protein>
<dbReference type="Proteomes" id="UP000176198">
    <property type="component" value="Unassembled WGS sequence"/>
</dbReference>
<name>A0A1F7WI67_9BACT</name>
<dbReference type="Pfam" id="PF13240">
    <property type="entry name" value="Zn_Ribbon_1"/>
    <property type="match status" value="1"/>
</dbReference>
<organism evidence="3 4">
    <name type="scientific">Candidatus Woesebacteria bacterium GWA1_41_8</name>
    <dbReference type="NCBI Taxonomy" id="1802471"/>
    <lineage>
        <taxon>Bacteria</taxon>
        <taxon>Candidatus Woeseibacteriota</taxon>
    </lineage>
</organism>
<keyword evidence="1" id="KW-0812">Transmembrane</keyword>
<gene>
    <name evidence="3" type="ORF">A2115_03655</name>
</gene>
<dbReference type="InterPro" id="IPR026870">
    <property type="entry name" value="Zinc_ribbon_dom"/>
</dbReference>
<feature type="domain" description="Zinc-ribbon" evidence="2">
    <location>
        <begin position="7"/>
        <end position="28"/>
    </location>
</feature>
<dbReference type="EMBL" id="MGFJ01000030">
    <property type="protein sequence ID" value="OGM02099.1"/>
    <property type="molecule type" value="Genomic_DNA"/>
</dbReference>
<evidence type="ECO:0000313" key="4">
    <source>
        <dbReference type="Proteomes" id="UP000176198"/>
    </source>
</evidence>
<keyword evidence="1" id="KW-0472">Membrane</keyword>
<sequence>MNDPLVCPSCHVEVRATDYFCYNCGKNLKPKPLSTSLTQQILIYLGSVLLPPLGLVWGIRYLRQKDETSKVAGIISIILTVVFLVLLIKFTNDTIKTINEQVNSQLQQFQGF</sequence>